<dbReference type="GeneID" id="25975455"/>
<dbReference type="STRING" id="655863.F0XJK2"/>
<dbReference type="AlphaFoldDB" id="F0XJK2"/>
<dbReference type="RefSeq" id="XP_014171896.1">
    <property type="nucleotide sequence ID" value="XM_014316421.1"/>
</dbReference>
<gene>
    <name evidence="1" type="ORF">CMQ_2463</name>
</gene>
<dbReference type="eggNOG" id="ENOG502SHRF">
    <property type="taxonomic scope" value="Eukaryota"/>
</dbReference>
<dbReference type="PANTHER" id="PTHR40619:SF3">
    <property type="entry name" value="FUNGAL STAND N-TERMINAL GOODBYE DOMAIN-CONTAINING PROTEIN"/>
    <property type="match status" value="1"/>
</dbReference>
<dbReference type="InParanoid" id="F0XJK2"/>
<protein>
    <submittedName>
        <fullName evidence="1">Uncharacterized protein</fullName>
    </submittedName>
</protein>
<evidence type="ECO:0000313" key="2">
    <source>
        <dbReference type="Proteomes" id="UP000007796"/>
    </source>
</evidence>
<sequence length="228" mass="25585">MPYYHEAFNNSSARYDKTLGRYVPASIAMVKQTVQCRSEADERVDQFQLARPLLGSSVLMRFWNNIFTDSLHKFNSQYSEPRGRADSDYAIRNADDWEGVYSKLQLAREKYDSKAKGCRGSFKRFTRKVADQAGSAARLAKFIPEGTCTTPVKAAVEVLLDAVKVASEVRKEVNSFDGEKLDQLFADIEVFLGTYPKDENIKKASVDLVVAILKAVEDAIGFFTKHSG</sequence>
<dbReference type="HOGENOM" id="CLU_1214883_0_0_1"/>
<evidence type="ECO:0000313" key="1">
    <source>
        <dbReference type="EMBL" id="EFX02414.1"/>
    </source>
</evidence>
<name>F0XJK2_GROCL</name>
<dbReference type="Proteomes" id="UP000007796">
    <property type="component" value="Unassembled WGS sequence"/>
</dbReference>
<organism evidence="2">
    <name type="scientific">Grosmannia clavigera (strain kw1407 / UAMH 11150)</name>
    <name type="common">Blue stain fungus</name>
    <name type="synonym">Graphiocladiella clavigera</name>
    <dbReference type="NCBI Taxonomy" id="655863"/>
    <lineage>
        <taxon>Eukaryota</taxon>
        <taxon>Fungi</taxon>
        <taxon>Dikarya</taxon>
        <taxon>Ascomycota</taxon>
        <taxon>Pezizomycotina</taxon>
        <taxon>Sordariomycetes</taxon>
        <taxon>Sordariomycetidae</taxon>
        <taxon>Ophiostomatales</taxon>
        <taxon>Ophiostomataceae</taxon>
        <taxon>Leptographium</taxon>
    </lineage>
</organism>
<dbReference type="EMBL" id="GL629782">
    <property type="protein sequence ID" value="EFX02414.1"/>
    <property type="molecule type" value="Genomic_DNA"/>
</dbReference>
<reference evidence="1 2" key="1">
    <citation type="journal article" date="2011" name="Proc. Natl. Acad. Sci. U.S.A.">
        <title>Genome and transcriptome analyses of the mountain pine beetle-fungal symbiont Grosmannia clavigera, a lodgepole pine pathogen.</title>
        <authorList>
            <person name="DiGuistini S."/>
            <person name="Wang Y."/>
            <person name="Liao N.Y."/>
            <person name="Taylor G."/>
            <person name="Tanguay P."/>
            <person name="Feau N."/>
            <person name="Henrissat B."/>
            <person name="Chan S.K."/>
            <person name="Hesse-Orce U."/>
            <person name="Alamouti S.M."/>
            <person name="Tsui C.K.M."/>
            <person name="Docking R.T."/>
            <person name="Levasseur A."/>
            <person name="Haridas S."/>
            <person name="Robertson G."/>
            <person name="Birol I."/>
            <person name="Holt R.A."/>
            <person name="Marra M.A."/>
            <person name="Hamelin R.C."/>
            <person name="Hirst M."/>
            <person name="Jones S.J.M."/>
            <person name="Bohlmann J."/>
            <person name="Breuil C."/>
        </authorList>
    </citation>
    <scope>NUCLEOTIDE SEQUENCE [LARGE SCALE GENOMIC DNA]</scope>
    <source>
        <strain evidence="2">kw1407 / UAMH 11150</strain>
    </source>
</reference>
<keyword evidence="2" id="KW-1185">Reference proteome</keyword>
<dbReference type="PANTHER" id="PTHR40619">
    <property type="entry name" value="FUNGAL STAND N-TERMINAL GOODBYE DOMAIN-CONTAINING PROTEIN"/>
    <property type="match status" value="1"/>
</dbReference>
<accession>F0XJK2</accession>
<dbReference type="OrthoDB" id="5419927at2759"/>
<proteinExistence type="predicted"/>